<dbReference type="InterPro" id="IPR014710">
    <property type="entry name" value="RmlC-like_jellyroll"/>
</dbReference>
<dbReference type="OrthoDB" id="166212at2759"/>
<dbReference type="Pfam" id="PF00027">
    <property type="entry name" value="cNMP_binding"/>
    <property type="match status" value="1"/>
</dbReference>
<keyword evidence="3" id="KW-1185">Reference proteome</keyword>
<name>A0A1S3K3N9_LINAN</name>
<organism evidence="3 4">
    <name type="scientific">Lingula anatina</name>
    <name type="common">Brachiopod</name>
    <name type="synonym">Lingula unguis</name>
    <dbReference type="NCBI Taxonomy" id="7574"/>
    <lineage>
        <taxon>Eukaryota</taxon>
        <taxon>Metazoa</taxon>
        <taxon>Spiralia</taxon>
        <taxon>Lophotrochozoa</taxon>
        <taxon>Brachiopoda</taxon>
        <taxon>Linguliformea</taxon>
        <taxon>Lingulata</taxon>
        <taxon>Lingulida</taxon>
        <taxon>Linguloidea</taxon>
        <taxon>Lingulidae</taxon>
        <taxon>Lingula</taxon>
    </lineage>
</organism>
<reference evidence="4" key="1">
    <citation type="submission" date="2025-08" db="UniProtKB">
        <authorList>
            <consortium name="RefSeq"/>
        </authorList>
    </citation>
    <scope>IDENTIFICATION</scope>
    <source>
        <tissue evidence="4">Gonads</tissue>
    </source>
</reference>
<evidence type="ECO:0000256" key="1">
    <source>
        <dbReference type="SAM" id="MobiDB-lite"/>
    </source>
</evidence>
<dbReference type="CDD" id="cd00038">
    <property type="entry name" value="CAP_ED"/>
    <property type="match status" value="1"/>
</dbReference>
<dbReference type="PANTHER" id="PTHR23011:SF28">
    <property type="entry name" value="CYCLIC NUCLEOTIDE-BINDING DOMAIN CONTAINING PROTEIN"/>
    <property type="match status" value="1"/>
</dbReference>
<feature type="region of interest" description="Disordered" evidence="1">
    <location>
        <begin position="352"/>
        <end position="397"/>
    </location>
</feature>
<accession>A0A1S3K3N9</accession>
<dbReference type="GeneID" id="106178564"/>
<evidence type="ECO:0000313" key="3">
    <source>
        <dbReference type="Proteomes" id="UP000085678"/>
    </source>
</evidence>
<dbReference type="RefSeq" id="XP_013417240.1">
    <property type="nucleotide sequence ID" value="XM_013561786.1"/>
</dbReference>
<dbReference type="PROSITE" id="PS50042">
    <property type="entry name" value="CNMP_BINDING_3"/>
    <property type="match status" value="2"/>
</dbReference>
<dbReference type="KEGG" id="lak:106178564"/>
<protein>
    <submittedName>
        <fullName evidence="4">Uncharacterized protein LOC106178564 isoform X1</fullName>
    </submittedName>
</protein>
<feature type="domain" description="Cyclic nucleotide-binding" evidence="2">
    <location>
        <begin position="194"/>
        <end position="278"/>
    </location>
</feature>
<dbReference type="Proteomes" id="UP000085678">
    <property type="component" value="Unplaced"/>
</dbReference>
<dbReference type="Gene3D" id="2.60.120.10">
    <property type="entry name" value="Jelly Rolls"/>
    <property type="match status" value="2"/>
</dbReference>
<evidence type="ECO:0000259" key="2">
    <source>
        <dbReference type="PROSITE" id="PS50042"/>
    </source>
</evidence>
<dbReference type="InParanoid" id="A0A1S3K3N9"/>
<dbReference type="SUPFAM" id="SSF51206">
    <property type="entry name" value="cAMP-binding domain-like"/>
    <property type="match status" value="2"/>
</dbReference>
<feature type="compositionally biased region" description="Basic and acidic residues" evidence="1">
    <location>
        <begin position="357"/>
        <end position="366"/>
    </location>
</feature>
<feature type="compositionally biased region" description="Low complexity" evidence="1">
    <location>
        <begin position="1"/>
        <end position="17"/>
    </location>
</feature>
<dbReference type="STRING" id="7574.A0A1S3K3N9"/>
<evidence type="ECO:0000313" key="4">
    <source>
        <dbReference type="RefSeq" id="XP_013417240.1"/>
    </source>
</evidence>
<dbReference type="InterPro" id="IPR000595">
    <property type="entry name" value="cNMP-bd_dom"/>
</dbReference>
<dbReference type="AlphaFoldDB" id="A0A1S3K3N9"/>
<feature type="compositionally biased region" description="Low complexity" evidence="1">
    <location>
        <begin position="367"/>
        <end position="379"/>
    </location>
</feature>
<feature type="region of interest" description="Disordered" evidence="1">
    <location>
        <begin position="1"/>
        <end position="54"/>
    </location>
</feature>
<dbReference type="InterPro" id="IPR018488">
    <property type="entry name" value="cNMP-bd_CS"/>
</dbReference>
<dbReference type="SMART" id="SM00100">
    <property type="entry name" value="cNMP"/>
    <property type="match status" value="1"/>
</dbReference>
<feature type="compositionally biased region" description="Low complexity" evidence="1">
    <location>
        <begin position="37"/>
        <end position="52"/>
    </location>
</feature>
<gene>
    <name evidence="4" type="primary">LOC106178564</name>
</gene>
<feature type="domain" description="Cyclic nucleotide-binding" evidence="2">
    <location>
        <begin position="318"/>
        <end position="347"/>
    </location>
</feature>
<dbReference type="PANTHER" id="PTHR23011">
    <property type="entry name" value="CYCLIC NUCLEOTIDE-BINDING DOMAIN CONTAINING PROTEIN"/>
    <property type="match status" value="1"/>
</dbReference>
<dbReference type="InterPro" id="IPR018490">
    <property type="entry name" value="cNMP-bd_dom_sf"/>
</dbReference>
<sequence length="669" mass="77396">MFPRKSSLNNSMSSMDSGRSTRHSSSPVTKDGKPQRSDSLGGRRQSSQSNSSMPAIFKMSRQILKFMRYNRDGHPLEKFRRIARVILVCISWCRFSYQRAEERKDEFLSLAQYHDQPNQTVDGQELLFDLSYFKVKQAERIPQEAKRILQKQPERRTEKELKYLLIMLRTIKSFSEYPIRMQKRMCSVSWYEGYESKRAIVRQGHPPSAFYFILSGTVVITVLEENSHVPRTICFLHRGMEFGELALISRSIRQATVVSKTAVELLCISLEDFEEIFMSGGMKNVNDPDHNKFLRSVPFLRMYPLDKLAQEACVFHFFSRGQVLVRDSSYSDWIYIVKSGSVSVLKKLRRVDRKRKNPEDEKDNVSDKASSSSLTKISSPRQRKKSKTKSLDNLDEKGEVPISTRDLGKTLPGLYNKDDRMGLIDYDTVIQEYEKHNIDEETELEEANDNVLRLPIINQTRTPSAPSSAGSPEAQVQITENEIVKLPEIGPTTKGVYFSQSRKRKKNVEEHVKYKEDNFVLVSGRKTIADDLDNKPVKIHELTEADLYPEFIEVQVLERGQYFGVSSLVFPEQPSLSLVSNGADCILISKKAFMEHCDEKMMRYLRKTEIPYQTDDEMQQKLKEQVGWEFHRNVTYSKTAQKVMNLRSRKKSNRPQYAGQYNFRTGPFA</sequence>
<proteinExistence type="predicted"/>
<dbReference type="PROSITE" id="PS00889">
    <property type="entry name" value="CNMP_BINDING_2"/>
    <property type="match status" value="1"/>
</dbReference>